<keyword evidence="5" id="KW-0946">Virion</keyword>
<dbReference type="Pfam" id="PF00394">
    <property type="entry name" value="Cu-oxidase"/>
    <property type="match status" value="1"/>
</dbReference>
<feature type="domain" description="Plastocyanin-like" evidence="4">
    <location>
        <begin position="60"/>
        <end position="97"/>
    </location>
</feature>
<feature type="domain" description="Plastocyanin-like" evidence="3">
    <location>
        <begin position="394"/>
        <end position="513"/>
    </location>
</feature>
<dbReference type="EMBL" id="FOXR01000014">
    <property type="protein sequence ID" value="SFQ15397.1"/>
    <property type="molecule type" value="Genomic_DNA"/>
</dbReference>
<dbReference type="PANTHER" id="PTHR48267">
    <property type="entry name" value="CUPREDOXIN SUPERFAMILY PROTEIN"/>
    <property type="match status" value="1"/>
</dbReference>
<name>A0A1I5W6Z5_9FIRM</name>
<dbReference type="GO" id="GO:0016491">
    <property type="term" value="F:oxidoreductase activity"/>
    <property type="evidence" value="ECO:0007669"/>
    <property type="project" value="InterPro"/>
</dbReference>
<sequence>MIMNITNTKLIHRTRIQIPKFVDELPIPEVLQPTKRLKDGAYYEVKMLQVKQKLHKYFPETTVWGYNGTYPGPTIETLKDRTVMVKWINCLPKKHLLPVDRTLHGAVDTPEVRTVVHLHGARVSPESDGHPEAWFTKGYKETGPFFATEVYKYTNHQQAATLWYHDHAMGITRLNVYAGLAGFYIIRDHLEQRLNLPSGEYEIPLLIQDRSFNKDGSLFYPAEPPQPVPGVFPSVVPIFLGNTILVNGKVWPYLNVEPRKYRFRILNGSNSRTYTLRLSNGQKFYQIGTDGGLLESPVELDALTIMPAERADVIIDFSGSKGEYIILTNDDTDENTSNVMQFRVVLTLKGKDTSTIPEILYPFERLNENMATKVRNLTLDTVPDRYGRPSFQLDGKMWRDPVTEMPELGSIEIWNLLNLIAFPHPIHVHLVQFQILDRRPFDVQHYRSTGEIIYTGDPIPPDANELGWKDTVRVTPGQVTRIIAKFDGYTGDYVWHCHILEHEDHDMMRPFRVIKSYFS</sequence>
<dbReference type="Pfam" id="PF07732">
    <property type="entry name" value="Cu-oxidase_3"/>
    <property type="match status" value="2"/>
</dbReference>
<reference evidence="5 6" key="1">
    <citation type="submission" date="2016-10" db="EMBL/GenBank/DDBJ databases">
        <authorList>
            <person name="de Groot N.N."/>
        </authorList>
    </citation>
    <scope>NUCLEOTIDE SEQUENCE [LARGE SCALE GENOMIC DNA]</scope>
    <source>
        <strain evidence="5 6">DSM 20678</strain>
    </source>
</reference>
<comment type="similarity">
    <text evidence="1">Belongs to the multicopper oxidase family.</text>
</comment>
<protein>
    <submittedName>
        <fullName evidence="5">Spore coat protein A</fullName>
    </submittedName>
</protein>
<gene>
    <name evidence="5" type="ORF">SAMN05444406_11443</name>
</gene>
<evidence type="ECO:0000256" key="1">
    <source>
        <dbReference type="ARBA" id="ARBA00010609"/>
    </source>
</evidence>
<feature type="domain" description="Plastocyanin-like" evidence="2">
    <location>
        <begin position="243"/>
        <end position="337"/>
    </location>
</feature>
<dbReference type="InterPro" id="IPR011706">
    <property type="entry name" value="Cu-oxidase_C"/>
</dbReference>
<proteinExistence type="inferred from homology"/>
<dbReference type="Pfam" id="PF07731">
    <property type="entry name" value="Cu-oxidase_2"/>
    <property type="match status" value="1"/>
</dbReference>
<dbReference type="CDD" id="cd13891">
    <property type="entry name" value="CuRO_3_CotA_like"/>
    <property type="match status" value="1"/>
</dbReference>
<dbReference type="CDD" id="cd13844">
    <property type="entry name" value="CuRO_1_BOD_CotA_like"/>
    <property type="match status" value="1"/>
</dbReference>
<dbReference type="InterPro" id="IPR011707">
    <property type="entry name" value="Cu-oxidase-like_N"/>
</dbReference>
<keyword evidence="5" id="KW-0167">Capsid protein</keyword>
<evidence type="ECO:0000259" key="2">
    <source>
        <dbReference type="Pfam" id="PF00394"/>
    </source>
</evidence>
<dbReference type="SUPFAM" id="SSF49503">
    <property type="entry name" value="Cupredoxins"/>
    <property type="match status" value="3"/>
</dbReference>
<dbReference type="AlphaFoldDB" id="A0A1I5W6Z5"/>
<dbReference type="PANTHER" id="PTHR48267:SF1">
    <property type="entry name" value="BILIRUBIN OXIDASE"/>
    <property type="match status" value="1"/>
</dbReference>
<evidence type="ECO:0000259" key="3">
    <source>
        <dbReference type="Pfam" id="PF07731"/>
    </source>
</evidence>
<dbReference type="InterPro" id="IPR008972">
    <property type="entry name" value="Cupredoxin"/>
</dbReference>
<dbReference type="FunFam" id="2.60.40.420:FF:000087">
    <property type="entry name" value="Spore coat protein A"/>
    <property type="match status" value="1"/>
</dbReference>
<dbReference type="GO" id="GO:0005507">
    <property type="term" value="F:copper ion binding"/>
    <property type="evidence" value="ECO:0007669"/>
    <property type="project" value="InterPro"/>
</dbReference>
<organism evidence="5 6">
    <name type="scientific">Caldicoprobacter faecalis</name>
    <dbReference type="NCBI Taxonomy" id="937334"/>
    <lineage>
        <taxon>Bacteria</taxon>
        <taxon>Bacillati</taxon>
        <taxon>Bacillota</taxon>
        <taxon>Clostridia</taxon>
        <taxon>Caldicoprobacterales</taxon>
        <taxon>Caldicoprobacteraceae</taxon>
        <taxon>Caldicoprobacter</taxon>
    </lineage>
</organism>
<dbReference type="CDD" id="cd13868">
    <property type="entry name" value="CuRO_2_CotA_like"/>
    <property type="match status" value="1"/>
</dbReference>
<dbReference type="STRING" id="937334.SAMN05444406_11443"/>
<dbReference type="Proteomes" id="UP000198577">
    <property type="component" value="Unassembled WGS sequence"/>
</dbReference>
<dbReference type="InterPro" id="IPR045087">
    <property type="entry name" value="Cu-oxidase_fam"/>
</dbReference>
<keyword evidence="6" id="KW-1185">Reference proteome</keyword>
<evidence type="ECO:0000313" key="5">
    <source>
        <dbReference type="EMBL" id="SFQ15397.1"/>
    </source>
</evidence>
<accession>A0A1I5W6Z5</accession>
<dbReference type="Gene3D" id="2.60.40.420">
    <property type="entry name" value="Cupredoxins - blue copper proteins"/>
    <property type="match status" value="3"/>
</dbReference>
<dbReference type="InterPro" id="IPR001117">
    <property type="entry name" value="Cu-oxidase_2nd"/>
</dbReference>
<evidence type="ECO:0000313" key="6">
    <source>
        <dbReference type="Proteomes" id="UP000198577"/>
    </source>
</evidence>
<evidence type="ECO:0000259" key="4">
    <source>
        <dbReference type="Pfam" id="PF07732"/>
    </source>
</evidence>
<feature type="domain" description="Plastocyanin-like" evidence="4">
    <location>
        <begin position="113"/>
        <end position="189"/>
    </location>
</feature>